<gene>
    <name evidence="2" type="ORF">M409DRAFT_26935</name>
</gene>
<dbReference type="AlphaFoldDB" id="A0A6A6CAN0"/>
<dbReference type="EMBL" id="ML993612">
    <property type="protein sequence ID" value="KAF2162699.1"/>
    <property type="molecule type" value="Genomic_DNA"/>
</dbReference>
<dbReference type="Proteomes" id="UP000799537">
    <property type="component" value="Unassembled WGS sequence"/>
</dbReference>
<feature type="compositionally biased region" description="Polar residues" evidence="1">
    <location>
        <begin position="179"/>
        <end position="192"/>
    </location>
</feature>
<organism evidence="2 3">
    <name type="scientific">Zasmidium cellare ATCC 36951</name>
    <dbReference type="NCBI Taxonomy" id="1080233"/>
    <lineage>
        <taxon>Eukaryota</taxon>
        <taxon>Fungi</taxon>
        <taxon>Dikarya</taxon>
        <taxon>Ascomycota</taxon>
        <taxon>Pezizomycotina</taxon>
        <taxon>Dothideomycetes</taxon>
        <taxon>Dothideomycetidae</taxon>
        <taxon>Mycosphaerellales</taxon>
        <taxon>Mycosphaerellaceae</taxon>
        <taxon>Zasmidium</taxon>
    </lineage>
</organism>
<dbReference type="GeneID" id="54561611"/>
<evidence type="ECO:0000313" key="2">
    <source>
        <dbReference type="EMBL" id="KAF2162699.1"/>
    </source>
</evidence>
<proteinExistence type="predicted"/>
<dbReference type="RefSeq" id="XP_033663588.1">
    <property type="nucleotide sequence ID" value="XM_033808339.1"/>
</dbReference>
<reference evidence="2" key="1">
    <citation type="journal article" date="2020" name="Stud. Mycol.">
        <title>101 Dothideomycetes genomes: a test case for predicting lifestyles and emergence of pathogens.</title>
        <authorList>
            <person name="Haridas S."/>
            <person name="Albert R."/>
            <person name="Binder M."/>
            <person name="Bloem J."/>
            <person name="Labutti K."/>
            <person name="Salamov A."/>
            <person name="Andreopoulos B."/>
            <person name="Baker S."/>
            <person name="Barry K."/>
            <person name="Bills G."/>
            <person name="Bluhm B."/>
            <person name="Cannon C."/>
            <person name="Castanera R."/>
            <person name="Culley D."/>
            <person name="Daum C."/>
            <person name="Ezra D."/>
            <person name="Gonzalez J."/>
            <person name="Henrissat B."/>
            <person name="Kuo A."/>
            <person name="Liang C."/>
            <person name="Lipzen A."/>
            <person name="Lutzoni F."/>
            <person name="Magnuson J."/>
            <person name="Mondo S."/>
            <person name="Nolan M."/>
            <person name="Ohm R."/>
            <person name="Pangilinan J."/>
            <person name="Park H.-J."/>
            <person name="Ramirez L."/>
            <person name="Alfaro M."/>
            <person name="Sun H."/>
            <person name="Tritt A."/>
            <person name="Yoshinaga Y."/>
            <person name="Zwiers L.-H."/>
            <person name="Turgeon B."/>
            <person name="Goodwin S."/>
            <person name="Spatafora J."/>
            <person name="Crous P."/>
            <person name="Grigoriev I."/>
        </authorList>
    </citation>
    <scope>NUCLEOTIDE SEQUENCE</scope>
    <source>
        <strain evidence="2">ATCC 36951</strain>
    </source>
</reference>
<name>A0A6A6CAN0_ZASCE</name>
<evidence type="ECO:0000313" key="3">
    <source>
        <dbReference type="Proteomes" id="UP000799537"/>
    </source>
</evidence>
<dbReference type="PANTHER" id="PTHR42085:SF8">
    <property type="entry name" value="F-BOX DOMAIN-CONTAINING PROTEIN"/>
    <property type="match status" value="1"/>
</dbReference>
<dbReference type="InterPro" id="IPR038883">
    <property type="entry name" value="AN11006-like"/>
</dbReference>
<feature type="region of interest" description="Disordered" evidence="1">
    <location>
        <begin position="179"/>
        <end position="225"/>
    </location>
</feature>
<accession>A0A6A6CAN0</accession>
<keyword evidence="3" id="KW-1185">Reference proteome</keyword>
<dbReference type="PANTHER" id="PTHR42085">
    <property type="entry name" value="F-BOX DOMAIN-CONTAINING PROTEIN"/>
    <property type="match status" value="1"/>
</dbReference>
<sequence>MAKAKVAKKKTTIFSLSTEVRNTIWHYTLEDDNEQCTRKRRTRECRWCINRCPSYQEPPVLQVSRQVRCETQSVWYANATFYFHDGSDKLLEFLVFLGNHKTAKIANLKDEPSFGKPSFARKSLEEVYHKIHALGIQLSEQAIEVSCHEGVRLLKSTLRKDIKVTMRKKIGGGVATTTVSMPRMQVSSGSASTEDEGSSSDSLLPNDDTDSDATLDYSDGSEYLA</sequence>
<evidence type="ECO:0000256" key="1">
    <source>
        <dbReference type="SAM" id="MobiDB-lite"/>
    </source>
</evidence>
<protein>
    <submittedName>
        <fullName evidence="2">Uncharacterized protein</fullName>
    </submittedName>
</protein>